<reference evidence="2" key="1">
    <citation type="journal article" date="2019" name="Int. J. Syst. Evol. Microbiol.">
        <title>The Global Catalogue of Microorganisms (GCM) 10K type strain sequencing project: providing services to taxonomists for standard genome sequencing and annotation.</title>
        <authorList>
            <consortium name="The Broad Institute Genomics Platform"/>
            <consortium name="The Broad Institute Genome Sequencing Center for Infectious Disease"/>
            <person name="Wu L."/>
            <person name="Ma J."/>
        </authorList>
    </citation>
    <scope>NUCLEOTIDE SEQUENCE [LARGE SCALE GENOMIC DNA]</scope>
    <source>
        <strain evidence="2">JCM 17460</strain>
    </source>
</reference>
<organism evidence="1 2">
    <name type="scientific">Nocardioides daeguensis</name>
    <dbReference type="NCBI Taxonomy" id="908359"/>
    <lineage>
        <taxon>Bacteria</taxon>
        <taxon>Bacillati</taxon>
        <taxon>Actinomycetota</taxon>
        <taxon>Actinomycetes</taxon>
        <taxon>Propionibacteriales</taxon>
        <taxon>Nocardioidaceae</taxon>
        <taxon>Nocardioides</taxon>
    </lineage>
</organism>
<evidence type="ECO:0000313" key="1">
    <source>
        <dbReference type="EMBL" id="GAA3547323.1"/>
    </source>
</evidence>
<dbReference type="RefSeq" id="WP_218236090.1">
    <property type="nucleotide sequence ID" value="NZ_BAABBB010000022.1"/>
</dbReference>
<protein>
    <submittedName>
        <fullName evidence="1">Uncharacterized protein</fullName>
    </submittedName>
</protein>
<sequence length="220" mass="23462">MSKRSDRNTISTETARRRVRRAGVASLLALLVGVTTVGTAGSAVAARWVHDDAAGDVAALTFGSDGSTMFSTVSQDQLRGDIERVAVRHRATKVKVGIRTRAAISGPLSSTVVIRTRDHAFLLSWLRTTGVNETDLLDIGRHAAGGVVHCPGLTRSASSDRKAVRFVIPRSCLRNPSWVRVGVELAMADVAADRSLVDDGLDDAPLRDFGRPALSPKVGR</sequence>
<name>A0ABP6WAM6_9ACTN</name>
<accession>A0ABP6WAM6</accession>
<comment type="caution">
    <text evidence="1">The sequence shown here is derived from an EMBL/GenBank/DDBJ whole genome shotgun (WGS) entry which is preliminary data.</text>
</comment>
<keyword evidence="2" id="KW-1185">Reference proteome</keyword>
<dbReference type="EMBL" id="BAABBB010000022">
    <property type="protein sequence ID" value="GAA3547323.1"/>
    <property type="molecule type" value="Genomic_DNA"/>
</dbReference>
<gene>
    <name evidence="1" type="ORF">GCM10022263_38030</name>
</gene>
<evidence type="ECO:0000313" key="2">
    <source>
        <dbReference type="Proteomes" id="UP001500301"/>
    </source>
</evidence>
<proteinExistence type="predicted"/>
<dbReference type="Proteomes" id="UP001500301">
    <property type="component" value="Unassembled WGS sequence"/>
</dbReference>